<accession>A0A2K3KK22</accession>
<dbReference type="Proteomes" id="UP000236291">
    <property type="component" value="Unassembled WGS sequence"/>
</dbReference>
<reference evidence="1 2" key="1">
    <citation type="journal article" date="2014" name="Am. J. Bot.">
        <title>Genome assembly and annotation for red clover (Trifolium pratense; Fabaceae).</title>
        <authorList>
            <person name="Istvanek J."/>
            <person name="Jaros M."/>
            <person name="Krenek A."/>
            <person name="Repkova J."/>
        </authorList>
    </citation>
    <scope>NUCLEOTIDE SEQUENCE [LARGE SCALE GENOMIC DNA]</scope>
    <source>
        <strain evidence="2">cv. Tatra</strain>
        <tissue evidence="1">Young leaves</tissue>
    </source>
</reference>
<evidence type="ECO:0000313" key="1">
    <source>
        <dbReference type="EMBL" id="PNX66661.1"/>
    </source>
</evidence>
<evidence type="ECO:0000313" key="2">
    <source>
        <dbReference type="Proteomes" id="UP000236291"/>
    </source>
</evidence>
<dbReference type="EMBL" id="ASHM01099656">
    <property type="protein sequence ID" value="PNX66661.1"/>
    <property type="molecule type" value="Genomic_DNA"/>
</dbReference>
<gene>
    <name evidence="1" type="ORF">L195_g055210</name>
</gene>
<name>A0A2K3KK22_TRIPR</name>
<sequence>MLVVSWDSKSMMTATSTTVVSPTAVYTTTSPVTVNKNREYFSIQIYIDSVLGRAQMLGQKRMSNNNVPS</sequence>
<protein>
    <submittedName>
        <fullName evidence="1">Uncharacterized protein</fullName>
    </submittedName>
</protein>
<reference evidence="1 2" key="2">
    <citation type="journal article" date="2017" name="Front. Plant Sci.">
        <title>Gene Classification and Mining of Molecular Markers Useful in Red Clover (Trifolium pratense) Breeding.</title>
        <authorList>
            <person name="Istvanek J."/>
            <person name="Dluhosova J."/>
            <person name="Dluhos P."/>
            <person name="Patkova L."/>
            <person name="Nedelnik J."/>
            <person name="Repkova J."/>
        </authorList>
    </citation>
    <scope>NUCLEOTIDE SEQUENCE [LARGE SCALE GENOMIC DNA]</scope>
    <source>
        <strain evidence="2">cv. Tatra</strain>
        <tissue evidence="1">Young leaves</tissue>
    </source>
</reference>
<proteinExistence type="predicted"/>
<comment type="caution">
    <text evidence="1">The sequence shown here is derived from an EMBL/GenBank/DDBJ whole genome shotgun (WGS) entry which is preliminary data.</text>
</comment>
<organism evidence="1 2">
    <name type="scientific">Trifolium pratense</name>
    <name type="common">Red clover</name>
    <dbReference type="NCBI Taxonomy" id="57577"/>
    <lineage>
        <taxon>Eukaryota</taxon>
        <taxon>Viridiplantae</taxon>
        <taxon>Streptophyta</taxon>
        <taxon>Embryophyta</taxon>
        <taxon>Tracheophyta</taxon>
        <taxon>Spermatophyta</taxon>
        <taxon>Magnoliopsida</taxon>
        <taxon>eudicotyledons</taxon>
        <taxon>Gunneridae</taxon>
        <taxon>Pentapetalae</taxon>
        <taxon>rosids</taxon>
        <taxon>fabids</taxon>
        <taxon>Fabales</taxon>
        <taxon>Fabaceae</taxon>
        <taxon>Papilionoideae</taxon>
        <taxon>50 kb inversion clade</taxon>
        <taxon>NPAAA clade</taxon>
        <taxon>Hologalegina</taxon>
        <taxon>IRL clade</taxon>
        <taxon>Trifolieae</taxon>
        <taxon>Trifolium</taxon>
    </lineage>
</organism>
<dbReference type="AlphaFoldDB" id="A0A2K3KK22"/>